<dbReference type="GO" id="GO:0004527">
    <property type="term" value="F:exonuclease activity"/>
    <property type="evidence" value="ECO:0007669"/>
    <property type="project" value="UniProtKB-KW"/>
</dbReference>
<accession>Q31P32</accession>
<evidence type="ECO:0000256" key="15">
    <source>
        <dbReference type="PROSITE-ProRule" id="PRU00560"/>
    </source>
</evidence>
<reference evidence="19" key="1">
    <citation type="submission" date="2005-08" db="EMBL/GenBank/DDBJ databases">
        <title>Complete sequence of chromosome 1 of Synechococcus elongatus PCC 7942.</title>
        <authorList>
            <consortium name="US DOE Joint Genome Institute"/>
            <person name="Copeland A."/>
            <person name="Lucas S."/>
            <person name="Lapidus A."/>
            <person name="Barry K."/>
            <person name="Detter J.C."/>
            <person name="Glavina T."/>
            <person name="Hammon N."/>
            <person name="Israni S."/>
            <person name="Pitluck S."/>
            <person name="Schmutz J."/>
            <person name="Larimer F."/>
            <person name="Land M."/>
            <person name="Kyrpides N."/>
            <person name="Lykidis A."/>
            <person name="Richardson P."/>
        </authorList>
    </citation>
    <scope>NUCLEOTIDE SEQUENCE [LARGE SCALE GENOMIC DNA]</scope>
    <source>
        <strain evidence="19">ATCC 33912 / PCC 7942 / FACHB-805</strain>
    </source>
</reference>
<feature type="domain" description="UvrD-like helicase ATP-binding" evidence="16">
    <location>
        <begin position="1"/>
        <end position="425"/>
    </location>
</feature>
<keyword evidence="11" id="KW-0413">Isomerase</keyword>
<evidence type="ECO:0000313" key="19">
    <source>
        <dbReference type="Proteomes" id="UP000889800"/>
    </source>
</evidence>
<keyword evidence="10" id="KW-0234">DNA repair</keyword>
<dbReference type="BioCyc" id="SYNEL:SYNPCC7942_1157-MONOMER"/>
<dbReference type="Gene3D" id="1.10.486.10">
    <property type="entry name" value="PCRA, domain 4"/>
    <property type="match status" value="1"/>
</dbReference>
<dbReference type="PROSITE" id="PS51217">
    <property type="entry name" value="UVRD_HELICASE_CTER"/>
    <property type="match status" value="1"/>
</dbReference>
<dbReference type="AlphaFoldDB" id="Q31P32"/>
<dbReference type="GO" id="GO:0033202">
    <property type="term" value="C:DNA helicase complex"/>
    <property type="evidence" value="ECO:0007669"/>
    <property type="project" value="TreeGrafter"/>
</dbReference>
<keyword evidence="7" id="KW-0269">Exonuclease</keyword>
<evidence type="ECO:0000313" key="18">
    <source>
        <dbReference type="EMBL" id="ABB57187.1"/>
    </source>
</evidence>
<organism evidence="18 19">
    <name type="scientific">Synechococcus elongatus (strain ATCC 33912 / PCC 7942 / FACHB-805)</name>
    <name type="common">Anacystis nidulans R2</name>
    <dbReference type="NCBI Taxonomy" id="1140"/>
    <lineage>
        <taxon>Bacteria</taxon>
        <taxon>Bacillati</taxon>
        <taxon>Cyanobacteriota</taxon>
        <taxon>Cyanophyceae</taxon>
        <taxon>Synechococcales</taxon>
        <taxon>Synechococcaceae</taxon>
        <taxon>Synechococcus</taxon>
    </lineage>
</organism>
<evidence type="ECO:0000256" key="9">
    <source>
        <dbReference type="ARBA" id="ARBA00023125"/>
    </source>
</evidence>
<dbReference type="Gene3D" id="3.90.320.10">
    <property type="match status" value="1"/>
</dbReference>
<proteinExistence type="inferred from homology"/>
<dbReference type="GeneID" id="72430015"/>
<evidence type="ECO:0000259" key="17">
    <source>
        <dbReference type="PROSITE" id="PS51217"/>
    </source>
</evidence>
<comment type="similarity">
    <text evidence="1">Belongs to the helicase family. UvrD subfamily.</text>
</comment>
<evidence type="ECO:0000256" key="6">
    <source>
        <dbReference type="ARBA" id="ARBA00022806"/>
    </source>
</evidence>
<dbReference type="InterPro" id="IPR000212">
    <property type="entry name" value="DNA_helicase_UvrD/REP"/>
</dbReference>
<keyword evidence="6 15" id="KW-0347">Helicase</keyword>
<dbReference type="RefSeq" id="WP_011377889.1">
    <property type="nucleotide sequence ID" value="NC_007604.1"/>
</dbReference>
<dbReference type="GO" id="GO:0043138">
    <property type="term" value="F:3'-5' DNA helicase activity"/>
    <property type="evidence" value="ECO:0007669"/>
    <property type="project" value="UniProtKB-EC"/>
</dbReference>
<evidence type="ECO:0000259" key="16">
    <source>
        <dbReference type="PROSITE" id="PS51198"/>
    </source>
</evidence>
<dbReference type="PaxDb" id="1140-Synpcc7942_1157"/>
<feature type="domain" description="UvrD-like helicase C-terminal" evidence="17">
    <location>
        <begin position="426"/>
        <end position="712"/>
    </location>
</feature>
<protein>
    <recommendedName>
        <fullName evidence="13">DNA 3'-5' helicase</fullName>
        <ecNumber evidence="13">5.6.2.4</ecNumber>
    </recommendedName>
</protein>
<dbReference type="Pfam" id="PF13361">
    <property type="entry name" value="UvrD_C"/>
    <property type="match status" value="1"/>
</dbReference>
<dbReference type="InterPro" id="IPR014016">
    <property type="entry name" value="UvrD-like_ATP-bd"/>
</dbReference>
<dbReference type="SUPFAM" id="SSF52540">
    <property type="entry name" value="P-loop containing nucleoside triphosphate hydrolases"/>
    <property type="match status" value="1"/>
</dbReference>
<dbReference type="OrthoDB" id="9810135at2"/>
<dbReference type="Gene3D" id="3.40.50.300">
    <property type="entry name" value="P-loop containing nucleotide triphosphate hydrolases"/>
    <property type="match status" value="3"/>
</dbReference>
<dbReference type="InterPro" id="IPR038726">
    <property type="entry name" value="PDDEXK_AddAB-type"/>
</dbReference>
<dbReference type="GO" id="GO:0005524">
    <property type="term" value="F:ATP binding"/>
    <property type="evidence" value="ECO:0007669"/>
    <property type="project" value="UniProtKB-UniRule"/>
</dbReference>
<evidence type="ECO:0000256" key="7">
    <source>
        <dbReference type="ARBA" id="ARBA00022839"/>
    </source>
</evidence>
<feature type="binding site" evidence="15">
    <location>
        <begin position="21"/>
        <end position="28"/>
    </location>
    <ligand>
        <name>ATP</name>
        <dbReference type="ChEBI" id="CHEBI:30616"/>
    </ligand>
</feature>
<keyword evidence="5 15" id="KW-0378">Hydrolase</keyword>
<evidence type="ECO:0000256" key="3">
    <source>
        <dbReference type="ARBA" id="ARBA00022741"/>
    </source>
</evidence>
<comment type="catalytic activity">
    <reaction evidence="12">
        <text>Couples ATP hydrolysis with the unwinding of duplex DNA by translocating in the 3'-5' direction.</text>
        <dbReference type="EC" id="5.6.2.4"/>
    </reaction>
</comment>
<dbReference type="InterPro" id="IPR027417">
    <property type="entry name" value="P-loop_NTPase"/>
</dbReference>
<dbReference type="EC" id="5.6.2.4" evidence="13"/>
<dbReference type="InterPro" id="IPR014017">
    <property type="entry name" value="DNA_helicase_UvrD-like_C"/>
</dbReference>
<evidence type="ECO:0000256" key="2">
    <source>
        <dbReference type="ARBA" id="ARBA00022722"/>
    </source>
</evidence>
<keyword evidence="8 15" id="KW-0067">ATP-binding</keyword>
<dbReference type="InterPro" id="IPR011604">
    <property type="entry name" value="PDDEXK-like_dom_sf"/>
</dbReference>
<sequence>MKLTEEQRQAVQAAGSVAVTAGAGTGKTELLSQRYLWHLQQASESVSPLEIVVLTFTEKAAAELRSRIRKAVGNKWPDRSDWLAEVEAAQISTFHSLCARICREHPAAAGQPADFTILDDLAGKLWQQTVLTAAMQELDPSCFDVMDYSEWRSLLETLLDDPVRSQALLAVESEQWREVLAQAQRDRLQQIQQSSDWQAAIEDLSGASWREADALSDQIQQILAWSDTLFDPANSNWQATYDEFIKLKLTQAGSAKNWGSADTAKLLRTQCKVLRDRLRDEESLLSLRPNEADDWNRDQRSRIYEAFETVLKSIDARKRQDRCLDFNDLERGAVRALESEAVRSHYQQRWRYCFVDEFQDTNPTQSQILQALWDPQHLILTLVGDEKQSIYGFRGAATQVFRNWQQQIQQHQGHIVTLSQSFRTHQTLLETINQVFEPVLDPYQPLRSDRQPPHPLPPIQQLVIEPEEKDSLEQARIQEATAIAQQIQTWIQQPLLVWDKPSNQHRPIAYGDIAILCRRRAPLETVYGEVLNQAGIPVLVNGGGSLLETPVGYDLQALLEFLVYPSNDLALATLLRSPAFGLSDAQLYQRAQQGKGWWSHRQERPDPAFAAAIKILEGLLRSRFLESPLRLVQQFDRATGYSAVLASLPQAQRLLADWQALLTFLREQPQAHDLELLLRYWKQLQQAEVVLPRPVLEAGNAVTLMTLHGSKGLEWPVVIIPDLTAKPRSQAETVLFDTELGVALRQPYVKEQAAAYQFFKYRKQQAEDAETRRLLYVGFTRARDLLLLTSPKSAEARSPLDLLAPGLEQAAIQPLDPNSGTEIAVTATLPTADAPLFWQSTAAIAPQYSELSVSAFADYFRCPALFHFRYTQGHPGAIDGEGAGTSDRPLQLGLLVHRALELDLRQPEALKPYCAAEDQDLIPQALQLASCFATEPVYSAVREQAQQREVTLHLELSSGLVLKGRADLVGADWVLDFKTDQQPQPENYQLQLWAYAAALNRPQAAIAWLRHNQLDWIEIEFIPDQAERAAVQLAQGDFDPQPGLCCQYCSYRSICEATSKN</sequence>
<evidence type="ECO:0000256" key="4">
    <source>
        <dbReference type="ARBA" id="ARBA00022763"/>
    </source>
</evidence>
<dbReference type="Gene3D" id="3.30.160.800">
    <property type="match status" value="1"/>
</dbReference>
<dbReference type="eggNOG" id="COG1074">
    <property type="taxonomic scope" value="Bacteria"/>
</dbReference>
<keyword evidence="9" id="KW-0238">DNA-binding</keyword>
<dbReference type="EMBL" id="CP000100">
    <property type="protein sequence ID" value="ABB57187.1"/>
    <property type="molecule type" value="Genomic_DNA"/>
</dbReference>
<evidence type="ECO:0000256" key="11">
    <source>
        <dbReference type="ARBA" id="ARBA00023235"/>
    </source>
</evidence>
<dbReference type="Pfam" id="PF00580">
    <property type="entry name" value="UvrD-helicase"/>
    <property type="match status" value="1"/>
</dbReference>
<dbReference type="PANTHER" id="PTHR11070:SF48">
    <property type="entry name" value="ATP-DEPENDENT HELICASE_NUCLEASE SUBUNIT A"/>
    <property type="match status" value="1"/>
</dbReference>
<dbReference type="InterPro" id="IPR013986">
    <property type="entry name" value="DExx_box_DNA_helicase_dom_sf"/>
</dbReference>
<evidence type="ECO:0000256" key="8">
    <source>
        <dbReference type="ARBA" id="ARBA00022840"/>
    </source>
</evidence>
<dbReference type="PANTHER" id="PTHR11070">
    <property type="entry name" value="UVRD / RECB / PCRA DNA HELICASE FAMILY MEMBER"/>
    <property type="match status" value="1"/>
</dbReference>
<keyword evidence="19" id="KW-1185">Reference proteome</keyword>
<evidence type="ECO:0000256" key="12">
    <source>
        <dbReference type="ARBA" id="ARBA00034617"/>
    </source>
</evidence>
<dbReference type="PROSITE" id="PS51198">
    <property type="entry name" value="UVRD_HELICASE_ATP_BIND"/>
    <property type="match status" value="1"/>
</dbReference>
<dbReference type="Pfam" id="PF12705">
    <property type="entry name" value="PDDEXK_1"/>
    <property type="match status" value="1"/>
</dbReference>
<keyword evidence="3 15" id="KW-0547">Nucleotide-binding</keyword>
<name>Q31P32_SYNE7</name>
<dbReference type="HOGENOM" id="CLU_001114_1_0_3"/>
<evidence type="ECO:0000256" key="1">
    <source>
        <dbReference type="ARBA" id="ARBA00009922"/>
    </source>
</evidence>
<dbReference type="KEGG" id="syf:Synpcc7942_1157"/>
<dbReference type="GO" id="GO:0005829">
    <property type="term" value="C:cytosol"/>
    <property type="evidence" value="ECO:0007669"/>
    <property type="project" value="TreeGrafter"/>
</dbReference>
<dbReference type="Proteomes" id="UP000889800">
    <property type="component" value="Chromosome"/>
</dbReference>
<dbReference type="GO" id="GO:0003677">
    <property type="term" value="F:DNA binding"/>
    <property type="evidence" value="ECO:0007669"/>
    <property type="project" value="UniProtKB-KW"/>
</dbReference>
<gene>
    <name evidence="18" type="ordered locus">Synpcc7942_1157</name>
</gene>
<evidence type="ECO:0000256" key="14">
    <source>
        <dbReference type="ARBA" id="ARBA00048988"/>
    </source>
</evidence>
<keyword evidence="2" id="KW-0540">Nuclease</keyword>
<comment type="catalytic activity">
    <reaction evidence="14">
        <text>ATP + H2O = ADP + phosphate + H(+)</text>
        <dbReference type="Rhea" id="RHEA:13065"/>
        <dbReference type="ChEBI" id="CHEBI:15377"/>
        <dbReference type="ChEBI" id="CHEBI:15378"/>
        <dbReference type="ChEBI" id="CHEBI:30616"/>
        <dbReference type="ChEBI" id="CHEBI:43474"/>
        <dbReference type="ChEBI" id="CHEBI:456216"/>
        <dbReference type="EC" id="5.6.2.4"/>
    </reaction>
</comment>
<dbReference type="GO" id="GO:0000725">
    <property type="term" value="P:recombinational repair"/>
    <property type="evidence" value="ECO:0007669"/>
    <property type="project" value="TreeGrafter"/>
</dbReference>
<dbReference type="Gene3D" id="1.10.10.160">
    <property type="match status" value="1"/>
</dbReference>
<evidence type="ECO:0000256" key="5">
    <source>
        <dbReference type="ARBA" id="ARBA00022801"/>
    </source>
</evidence>
<evidence type="ECO:0000256" key="10">
    <source>
        <dbReference type="ARBA" id="ARBA00023204"/>
    </source>
</evidence>
<dbReference type="STRING" id="1140.Synpcc7942_1157"/>
<keyword evidence="4" id="KW-0227">DNA damage</keyword>
<evidence type="ECO:0000256" key="13">
    <source>
        <dbReference type="ARBA" id="ARBA00034808"/>
    </source>
</evidence>